<dbReference type="RefSeq" id="WP_061994656.1">
    <property type="nucleotide sequence ID" value="NZ_JAAGPU010000020.1"/>
</dbReference>
<evidence type="ECO:0000256" key="3">
    <source>
        <dbReference type="ARBA" id="ARBA00022692"/>
    </source>
</evidence>
<dbReference type="GO" id="GO:0005886">
    <property type="term" value="C:plasma membrane"/>
    <property type="evidence" value="ECO:0007669"/>
    <property type="project" value="UniProtKB-SubCell"/>
</dbReference>
<feature type="transmembrane region" description="Helical" evidence="6">
    <location>
        <begin position="59"/>
        <end position="90"/>
    </location>
</feature>
<dbReference type="InterPro" id="IPR010343">
    <property type="entry name" value="ArAE_1"/>
</dbReference>
<keyword evidence="2" id="KW-1003">Cell membrane</keyword>
<evidence type="ECO:0000256" key="6">
    <source>
        <dbReference type="SAM" id="Phobius"/>
    </source>
</evidence>
<dbReference type="Proteomes" id="UP000481872">
    <property type="component" value="Unassembled WGS sequence"/>
</dbReference>
<accession>A0A6M0H564</accession>
<feature type="transmembrane region" description="Helical" evidence="6">
    <location>
        <begin position="12"/>
        <end position="39"/>
    </location>
</feature>
<comment type="caution">
    <text evidence="7">The sequence shown here is derived from an EMBL/GenBank/DDBJ whole genome shotgun (WGS) entry which is preliminary data.</text>
</comment>
<evidence type="ECO:0000256" key="2">
    <source>
        <dbReference type="ARBA" id="ARBA00022475"/>
    </source>
</evidence>
<protein>
    <submittedName>
        <fullName evidence="7">FUSC family protein</fullName>
    </submittedName>
</protein>
<sequence>MKKVGMRNIKTAVSVFICIVISRIFKFSSPFYACIAAVICMQSTVETSFEVGKNRLIGTTFGAILGVVFSYIMPNSVILTALGISLLIYLCDVIHKNKSTTISCIVFVAIMTNLKDKSPFEYGVNRFLETALGIVIAVLVNKYICPYYKRKKEKRDK</sequence>
<evidence type="ECO:0000256" key="1">
    <source>
        <dbReference type="ARBA" id="ARBA00004651"/>
    </source>
</evidence>
<keyword evidence="4 6" id="KW-1133">Transmembrane helix</keyword>
<name>A0A6M0H564_9CLOT</name>
<evidence type="ECO:0000313" key="7">
    <source>
        <dbReference type="EMBL" id="NEU05458.1"/>
    </source>
</evidence>
<gene>
    <name evidence="7" type="ORF">G3M99_11465</name>
</gene>
<keyword evidence="3 6" id="KW-0812">Transmembrane</keyword>
<keyword evidence="8" id="KW-1185">Reference proteome</keyword>
<evidence type="ECO:0000256" key="5">
    <source>
        <dbReference type="ARBA" id="ARBA00023136"/>
    </source>
</evidence>
<evidence type="ECO:0000313" key="8">
    <source>
        <dbReference type="Proteomes" id="UP000481872"/>
    </source>
</evidence>
<keyword evidence="5 6" id="KW-0472">Membrane</keyword>
<dbReference type="Pfam" id="PF06081">
    <property type="entry name" value="ArAE_1"/>
    <property type="match status" value="1"/>
</dbReference>
<dbReference type="AlphaFoldDB" id="A0A6M0H564"/>
<dbReference type="PANTHER" id="PTHR30509">
    <property type="entry name" value="P-HYDROXYBENZOIC ACID EFFLUX PUMP SUBUNIT-RELATED"/>
    <property type="match status" value="1"/>
</dbReference>
<dbReference type="PANTHER" id="PTHR30509:SF9">
    <property type="entry name" value="MULTIDRUG RESISTANCE PROTEIN MDTO"/>
    <property type="match status" value="1"/>
</dbReference>
<comment type="subcellular location">
    <subcellularLocation>
        <location evidence="1">Cell membrane</location>
        <topology evidence="1">Multi-pass membrane protein</topology>
    </subcellularLocation>
</comment>
<dbReference type="EMBL" id="JAAGPU010000020">
    <property type="protein sequence ID" value="NEU05458.1"/>
    <property type="molecule type" value="Genomic_DNA"/>
</dbReference>
<proteinExistence type="predicted"/>
<evidence type="ECO:0000256" key="4">
    <source>
        <dbReference type="ARBA" id="ARBA00022989"/>
    </source>
</evidence>
<reference evidence="7 8" key="1">
    <citation type="submission" date="2020-02" db="EMBL/GenBank/DDBJ databases">
        <title>Genome assembly of a novel Clostridium senegalense strain.</title>
        <authorList>
            <person name="Gupta T.B."/>
            <person name="Jauregui R."/>
            <person name="Maclean P."/>
            <person name="Nawarathana A."/>
            <person name="Brightwell G."/>
        </authorList>
    </citation>
    <scope>NUCLEOTIDE SEQUENCE [LARGE SCALE GENOMIC DNA]</scope>
    <source>
        <strain evidence="7 8">AGRFS4</strain>
    </source>
</reference>
<organism evidence="7 8">
    <name type="scientific">Clostridium senegalense</name>
    <dbReference type="NCBI Taxonomy" id="1465809"/>
    <lineage>
        <taxon>Bacteria</taxon>
        <taxon>Bacillati</taxon>
        <taxon>Bacillota</taxon>
        <taxon>Clostridia</taxon>
        <taxon>Eubacteriales</taxon>
        <taxon>Clostridiaceae</taxon>
        <taxon>Clostridium</taxon>
    </lineage>
</organism>